<evidence type="ECO:0000256" key="1">
    <source>
        <dbReference type="SAM" id="MobiDB-lite"/>
    </source>
</evidence>
<dbReference type="RefSeq" id="WP_152234225.1">
    <property type="nucleotide sequence ID" value="NZ_JBHSKZ010000009.1"/>
</dbReference>
<feature type="chain" id="PRO_5038678531" description="Lipoprotein" evidence="2">
    <location>
        <begin position="27"/>
        <end position="281"/>
    </location>
</feature>
<dbReference type="AlphaFoldDB" id="A0A6I1GG74"/>
<evidence type="ECO:0000256" key="2">
    <source>
        <dbReference type="SAM" id="SignalP"/>
    </source>
</evidence>
<feature type="signal peptide" evidence="2">
    <location>
        <begin position="1"/>
        <end position="26"/>
    </location>
</feature>
<dbReference type="Proteomes" id="UP000441772">
    <property type="component" value="Unassembled WGS sequence"/>
</dbReference>
<name>A0A6I1GG74_9BIFI</name>
<keyword evidence="2" id="KW-0732">Signal</keyword>
<evidence type="ECO:0008006" key="5">
    <source>
        <dbReference type="Google" id="ProtNLM"/>
    </source>
</evidence>
<comment type="caution">
    <text evidence="3">The sequence shown here is derived from an EMBL/GenBank/DDBJ whole genome shotgun (WGS) entry which is preliminary data.</text>
</comment>
<reference evidence="3 4" key="1">
    <citation type="submission" date="2019-09" db="EMBL/GenBank/DDBJ databases">
        <title>Characterization of the phylogenetic diversity of two novel species belonging to the genus Bifidobacterium: Bifidobacterium cebidarum sp. nov. and Bifidobacterium leontopitheci sp. nov.</title>
        <authorList>
            <person name="Lugli G.A."/>
            <person name="Duranti S."/>
            <person name="Milani C."/>
            <person name="Turroni F."/>
            <person name="Ventura M."/>
        </authorList>
    </citation>
    <scope>NUCLEOTIDE SEQUENCE [LARGE SCALE GENOMIC DNA]</scope>
    <source>
        <strain evidence="3 4">LMG 31471</strain>
    </source>
</reference>
<proteinExistence type="predicted"/>
<accession>A0A6I1GG74</accession>
<feature type="region of interest" description="Disordered" evidence="1">
    <location>
        <begin position="28"/>
        <end position="59"/>
    </location>
</feature>
<dbReference type="PROSITE" id="PS51257">
    <property type="entry name" value="PROKAR_LIPOPROTEIN"/>
    <property type="match status" value="1"/>
</dbReference>
<evidence type="ECO:0000313" key="4">
    <source>
        <dbReference type="Proteomes" id="UP000441772"/>
    </source>
</evidence>
<gene>
    <name evidence="3" type="ORF">F7D09_0873</name>
</gene>
<keyword evidence="4" id="KW-1185">Reference proteome</keyword>
<protein>
    <recommendedName>
        <fullName evidence="5">Lipoprotein</fullName>
    </recommendedName>
</protein>
<dbReference type="EMBL" id="WBVT01000009">
    <property type="protein sequence ID" value="KAB7790620.1"/>
    <property type="molecule type" value="Genomic_DNA"/>
</dbReference>
<feature type="compositionally biased region" description="Low complexity" evidence="1">
    <location>
        <begin position="28"/>
        <end position="49"/>
    </location>
</feature>
<sequence>MSVMKKAVAALSGLLMVVGLASCGNASNTSGASGSGQKTSQSGKSSTKSETSKKQESKVVSTDINDDCYTMDQLKQGADFDGIKLATTITARCYIAKSGTMHAADANGNKVEGEEDLAVTVKWTGEKKDAVIKSHREDSTTTVQYVAEKVELTLHGFDEYLLADGVAASVLALHPWYQNSGYGDFLYSNAHYVADWDAFEQALENGKAIGGDDGYGNMTGLANVKFENDKTVSVWVVSTVALGSSNSSEKADPMPDPAMDAMICYSNACVVSAGEPLKTSE</sequence>
<evidence type="ECO:0000313" key="3">
    <source>
        <dbReference type="EMBL" id="KAB7790620.1"/>
    </source>
</evidence>
<organism evidence="3 4">
    <name type="scientific">Bifidobacterium leontopitheci</name>
    <dbReference type="NCBI Taxonomy" id="2650774"/>
    <lineage>
        <taxon>Bacteria</taxon>
        <taxon>Bacillati</taxon>
        <taxon>Actinomycetota</taxon>
        <taxon>Actinomycetes</taxon>
        <taxon>Bifidobacteriales</taxon>
        <taxon>Bifidobacteriaceae</taxon>
        <taxon>Bifidobacterium</taxon>
    </lineage>
</organism>